<dbReference type="InterPro" id="IPR028082">
    <property type="entry name" value="Peripla_BP_I"/>
</dbReference>
<dbReference type="EMBL" id="JAPZVM010000001">
    <property type="protein sequence ID" value="MCZ8371532.1"/>
    <property type="molecule type" value="Genomic_DNA"/>
</dbReference>
<dbReference type="SMART" id="SM00257">
    <property type="entry name" value="LysM"/>
    <property type="match status" value="3"/>
</dbReference>
<dbReference type="Proteomes" id="UP001141933">
    <property type="component" value="Unassembled WGS sequence"/>
</dbReference>
<feature type="domain" description="LysM" evidence="2">
    <location>
        <begin position="86"/>
        <end position="130"/>
    </location>
</feature>
<dbReference type="InterPro" id="IPR036779">
    <property type="entry name" value="LysM_dom_sf"/>
</dbReference>
<protein>
    <submittedName>
        <fullName evidence="3">LysM peptidoglycan-binding domain-containing protein</fullName>
    </submittedName>
</protein>
<dbReference type="CDD" id="cd00118">
    <property type="entry name" value="LysM"/>
    <property type="match status" value="3"/>
</dbReference>
<evidence type="ECO:0000256" key="1">
    <source>
        <dbReference type="SAM" id="SignalP"/>
    </source>
</evidence>
<gene>
    <name evidence="3" type="ORF">O6P32_02280</name>
</gene>
<feature type="signal peptide" evidence="1">
    <location>
        <begin position="1"/>
        <end position="24"/>
    </location>
</feature>
<organism evidence="3 4">
    <name type="scientific">Phocaeicola acetigenes</name>
    <dbReference type="NCBI Taxonomy" id="3016083"/>
    <lineage>
        <taxon>Bacteria</taxon>
        <taxon>Pseudomonadati</taxon>
        <taxon>Bacteroidota</taxon>
        <taxon>Bacteroidia</taxon>
        <taxon>Bacteroidales</taxon>
        <taxon>Bacteroidaceae</taxon>
        <taxon>Phocaeicola</taxon>
    </lineage>
</organism>
<evidence type="ECO:0000259" key="2">
    <source>
        <dbReference type="PROSITE" id="PS51782"/>
    </source>
</evidence>
<keyword evidence="4" id="KW-1185">Reference proteome</keyword>
<dbReference type="PROSITE" id="PS51782">
    <property type="entry name" value="LYSM"/>
    <property type="match status" value="3"/>
</dbReference>
<dbReference type="Pfam" id="PF01476">
    <property type="entry name" value="LysM"/>
    <property type="match status" value="3"/>
</dbReference>
<name>A0ABT4PEP8_9BACT</name>
<dbReference type="PANTHER" id="PTHR33734">
    <property type="entry name" value="LYSM DOMAIN-CONTAINING GPI-ANCHORED PROTEIN 2"/>
    <property type="match status" value="1"/>
</dbReference>
<feature type="domain" description="LysM" evidence="2">
    <location>
        <begin position="31"/>
        <end position="74"/>
    </location>
</feature>
<sequence>MKFIHTICFSLALSLGSLNLPVQAQSSNGYFLHTVTKGQSLYSIASMYNVSTQDIIQLNPGSETRIRAGEVLKIPQTQSSNKSNKTFHTIQAGETLYQLTVKYNVTAQAICAANPGLSASNFRIGQVISIPMQEESQPAVAATHTPAPEVRKNDWRDMHKVQRKETIYSISRMYGITEEELIEANPELRNGKLKKGRFLFIPYPKQTATGNTVSQPSNVPTNEELFNESKADRKSIKTIKAAVMLPLKLNSSISQAEQSRITEFYEGFLIAVDSLKKQGVSMDIYTFDTNGTTSTINSILSQKTMEDMDIIFGVASGETIKPLAQFAEKHQIRLVIPFTPKVDQVFNNPMIYQVNTPQSYLYSEVYEHFIRKFKNNNVIFLDDGSGDREKAEFIKGLKSELKDNKVKFTQLQLGNEIDPNKVIAAMDTTAQTIFIPTSGKNTALTRLLPHLSMVRREHPHFDMHLFGYPEWQTYTQDHLASFYELDTYFYSSFYTNNLFPAAINFTHTYRHWYSKDMSNTFPKYGMLGFDIGYFFMKGLAQEGNELESNLNRIEVVPIQTGFKFERVNNWGGFINRKVFFVHFTKDYELIKLDFE</sequence>
<accession>A0ABT4PEP8</accession>
<comment type="caution">
    <text evidence="3">The sequence shown here is derived from an EMBL/GenBank/DDBJ whole genome shotgun (WGS) entry which is preliminary data.</text>
</comment>
<dbReference type="SUPFAM" id="SSF53822">
    <property type="entry name" value="Periplasmic binding protein-like I"/>
    <property type="match status" value="1"/>
</dbReference>
<dbReference type="PANTHER" id="PTHR33734:SF22">
    <property type="entry name" value="MEMBRANE-BOUND LYTIC MUREIN TRANSGLYCOSYLASE D"/>
    <property type="match status" value="1"/>
</dbReference>
<feature type="chain" id="PRO_5046429499" evidence="1">
    <location>
        <begin position="25"/>
        <end position="595"/>
    </location>
</feature>
<feature type="domain" description="LysM" evidence="2">
    <location>
        <begin position="157"/>
        <end position="201"/>
    </location>
</feature>
<dbReference type="InterPro" id="IPR018392">
    <property type="entry name" value="LysM"/>
</dbReference>
<dbReference type="RefSeq" id="WP_269876547.1">
    <property type="nucleotide sequence ID" value="NZ_JAPZVM010000001.1"/>
</dbReference>
<reference evidence="3" key="1">
    <citation type="submission" date="2022-12" db="EMBL/GenBank/DDBJ databases">
        <title>Phocaeicola acetigenes sp. nov., isolated feces from a healthy human.</title>
        <authorList>
            <person name="Do H."/>
            <person name="Ha Y.B."/>
            <person name="Kim J.-S."/>
            <person name="Suh M.K."/>
            <person name="Kim H.S."/>
            <person name="Lee J.-S."/>
        </authorList>
    </citation>
    <scope>NUCLEOTIDE SEQUENCE</scope>
    <source>
        <strain evidence="3">KGMB11183</strain>
    </source>
</reference>
<dbReference type="Gene3D" id="3.40.50.2300">
    <property type="match status" value="2"/>
</dbReference>
<keyword evidence="1" id="KW-0732">Signal</keyword>
<evidence type="ECO:0000313" key="3">
    <source>
        <dbReference type="EMBL" id="MCZ8371532.1"/>
    </source>
</evidence>
<evidence type="ECO:0000313" key="4">
    <source>
        <dbReference type="Proteomes" id="UP001141933"/>
    </source>
</evidence>
<dbReference type="Gene3D" id="3.10.350.10">
    <property type="entry name" value="LysM domain"/>
    <property type="match status" value="3"/>
</dbReference>
<dbReference type="SUPFAM" id="SSF54106">
    <property type="entry name" value="LysM domain"/>
    <property type="match status" value="3"/>
</dbReference>
<proteinExistence type="predicted"/>